<proteinExistence type="predicted"/>
<feature type="transmembrane region" description="Helical" evidence="5">
    <location>
        <begin position="61"/>
        <end position="80"/>
    </location>
</feature>
<evidence type="ECO:0000256" key="4">
    <source>
        <dbReference type="ARBA" id="ARBA00023136"/>
    </source>
</evidence>
<dbReference type="PANTHER" id="PTHR43021">
    <property type="entry name" value="NA(+)/H(+) ANTIPORTER-RELATED"/>
    <property type="match status" value="1"/>
</dbReference>
<dbReference type="KEGG" id="cbx:Cenrod_0539"/>
<keyword evidence="4 5" id="KW-0472">Membrane</keyword>
<dbReference type="RefSeq" id="WP_022771473.1">
    <property type="nucleotide sequence ID" value="NC_022576.1"/>
</dbReference>
<feature type="transmembrane region" description="Helical" evidence="5">
    <location>
        <begin position="331"/>
        <end position="350"/>
    </location>
</feature>
<dbReference type="Pfam" id="PF00999">
    <property type="entry name" value="Na_H_Exchanger"/>
    <property type="match status" value="1"/>
</dbReference>
<protein>
    <recommendedName>
        <fullName evidence="6">Cation/H+ exchanger transmembrane domain-containing protein</fullName>
    </recommendedName>
</protein>
<dbReference type="GO" id="GO:0016020">
    <property type="term" value="C:membrane"/>
    <property type="evidence" value="ECO:0007669"/>
    <property type="project" value="UniProtKB-SubCell"/>
</dbReference>
<feature type="transmembrane region" description="Helical" evidence="5">
    <location>
        <begin position="159"/>
        <end position="178"/>
    </location>
</feature>
<evidence type="ECO:0000259" key="6">
    <source>
        <dbReference type="Pfam" id="PF00999"/>
    </source>
</evidence>
<evidence type="ECO:0000313" key="7">
    <source>
        <dbReference type="EMBL" id="AGX86652.1"/>
    </source>
</evidence>
<feature type="transmembrane region" description="Helical" evidence="5">
    <location>
        <begin position="92"/>
        <end position="111"/>
    </location>
</feature>
<reference evidence="7 8" key="1">
    <citation type="journal article" date="2013" name="Genome Biol.">
        <title>Genomic analysis reveals key aspects of prokaryotic symbiosis in the phototrophic consortium "Chlorochromatium aggregatum".</title>
        <authorList>
            <person name="Liu Z."/>
            <person name="Muller J."/>
            <person name="Li T."/>
            <person name="Alvey R.M."/>
            <person name="Vogl K."/>
            <person name="Frigaard N.U."/>
            <person name="Rockwell N.C."/>
            <person name="Boyd E.S."/>
            <person name="Tomsho L.P."/>
            <person name="Schuster S.C."/>
            <person name="Henke P."/>
            <person name="Rohde M."/>
            <person name="Overmann J."/>
            <person name="Bryant D.A."/>
        </authorList>
    </citation>
    <scope>NUCLEOTIDE SEQUENCE [LARGE SCALE GENOMIC DNA]</scope>
    <source>
        <strain evidence="7">CR</strain>
    </source>
</reference>
<dbReference type="PANTHER" id="PTHR43021:SF2">
    <property type="entry name" value="CATION_H+ EXCHANGER DOMAIN-CONTAINING PROTEIN"/>
    <property type="match status" value="1"/>
</dbReference>
<accession>U5N5L9</accession>
<dbReference type="InterPro" id="IPR006153">
    <property type="entry name" value="Cation/H_exchanger_TM"/>
</dbReference>
<keyword evidence="8" id="KW-1185">Reference proteome</keyword>
<evidence type="ECO:0000256" key="3">
    <source>
        <dbReference type="ARBA" id="ARBA00022989"/>
    </source>
</evidence>
<gene>
    <name evidence="7" type="ORF">Cenrod_0539</name>
</gene>
<comment type="subcellular location">
    <subcellularLocation>
        <location evidence="1">Membrane</location>
        <topology evidence="1">Multi-pass membrane protein</topology>
    </subcellularLocation>
</comment>
<dbReference type="EMBL" id="CP004885">
    <property type="protein sequence ID" value="AGX86652.1"/>
    <property type="molecule type" value="Genomic_DNA"/>
</dbReference>
<dbReference type="eggNOG" id="COG0475">
    <property type="taxonomic scope" value="Bacteria"/>
</dbReference>
<evidence type="ECO:0000313" key="8">
    <source>
        <dbReference type="Proteomes" id="UP000017184"/>
    </source>
</evidence>
<dbReference type="Gene3D" id="1.20.1530.20">
    <property type="match status" value="1"/>
</dbReference>
<keyword evidence="3 5" id="KW-1133">Transmembrane helix</keyword>
<feature type="transmembrane region" description="Helical" evidence="5">
    <location>
        <begin position="362"/>
        <end position="384"/>
    </location>
</feature>
<evidence type="ECO:0000256" key="1">
    <source>
        <dbReference type="ARBA" id="ARBA00004141"/>
    </source>
</evidence>
<feature type="transmembrane region" description="Helical" evidence="5">
    <location>
        <begin position="270"/>
        <end position="292"/>
    </location>
</feature>
<dbReference type="AlphaFoldDB" id="U5N5L9"/>
<dbReference type="OrthoDB" id="8617652at2"/>
<feature type="domain" description="Cation/H+ exchanger transmembrane" evidence="6">
    <location>
        <begin position="20"/>
        <end position="380"/>
    </location>
</feature>
<dbReference type="GO" id="GO:1902600">
    <property type="term" value="P:proton transmembrane transport"/>
    <property type="evidence" value="ECO:0007669"/>
    <property type="project" value="InterPro"/>
</dbReference>
<dbReference type="InterPro" id="IPR038770">
    <property type="entry name" value="Na+/solute_symporter_sf"/>
</dbReference>
<evidence type="ECO:0000256" key="5">
    <source>
        <dbReference type="SAM" id="Phobius"/>
    </source>
</evidence>
<sequence length="396" mass="42202">MISLLPPFPAEFVWAAAIAVAWLSGELCHRWAALPRISGYGIAGFSMAASQGGFLPNPSGTPLALLASFAMALILFELGYRVHFPWLRRNPWLGMMGVLEALGTFAAVYWVGWMWGLSPLVATLLAALSMSTSPAVVLRVSNELRSAGQVTDRLVHLTAMDSVLAILFFKAAVAYVVLTSDVGIFPALWHTLLVLAFSAGLGALFAVVVPAILRSLAVADQDATVAFAIAVLLLTALTHALQYSPLVAAMVFGLVSRHRRVLFGQAQRNFGALGEVLTVWLFVFVTATLQWIPVVEGMALAVAIIAMRLAVKVGVTALLARPSGIPLRKGIWTGVAMAPMSALAILLLEQTKPLQLPVLEQLPAIAAMTLVLEIFGPIVTRYALVHCGDADHRGAP</sequence>
<feature type="transmembrane region" description="Helical" evidence="5">
    <location>
        <begin position="6"/>
        <end position="25"/>
    </location>
</feature>
<dbReference type="GO" id="GO:0015297">
    <property type="term" value="F:antiporter activity"/>
    <property type="evidence" value="ECO:0007669"/>
    <property type="project" value="InterPro"/>
</dbReference>
<dbReference type="PATRIC" id="fig|946483.4.peg.541"/>
<dbReference type="STRING" id="946483.Cenrod_0539"/>
<feature type="transmembrane region" description="Helical" evidence="5">
    <location>
        <begin position="117"/>
        <end position="138"/>
    </location>
</feature>
<evidence type="ECO:0000256" key="2">
    <source>
        <dbReference type="ARBA" id="ARBA00022692"/>
    </source>
</evidence>
<name>U5N5L9_9BURK</name>
<dbReference type="HOGENOM" id="CLU_031031_3_0_4"/>
<organism evidence="7 8">
    <name type="scientific">Candidatus Symbiobacter mobilis CR</name>
    <dbReference type="NCBI Taxonomy" id="946483"/>
    <lineage>
        <taxon>Bacteria</taxon>
        <taxon>Pseudomonadati</taxon>
        <taxon>Pseudomonadota</taxon>
        <taxon>Betaproteobacteria</taxon>
        <taxon>Burkholderiales</taxon>
        <taxon>Comamonadaceae</taxon>
    </lineage>
</organism>
<dbReference type="Proteomes" id="UP000017184">
    <property type="component" value="Chromosome"/>
</dbReference>
<feature type="transmembrane region" description="Helical" evidence="5">
    <location>
        <begin position="184"/>
        <end position="209"/>
    </location>
</feature>
<keyword evidence="2 5" id="KW-0812">Transmembrane</keyword>
<feature type="transmembrane region" description="Helical" evidence="5">
    <location>
        <begin position="298"/>
        <end position="319"/>
    </location>
</feature>